<reference evidence="2 3" key="1">
    <citation type="submission" date="2020-08" db="EMBL/GenBank/DDBJ databases">
        <title>Genomic Encyclopedia of Type Strains, Phase IV (KMG-IV): sequencing the most valuable type-strain genomes for metagenomic binning, comparative biology and taxonomic classification.</title>
        <authorList>
            <person name="Goeker M."/>
        </authorList>
    </citation>
    <scope>NUCLEOTIDE SEQUENCE [LARGE SCALE GENOMIC DNA]</scope>
    <source>
        <strain evidence="2 3">DSM 102850</strain>
    </source>
</reference>
<keyword evidence="1" id="KW-0812">Transmembrane</keyword>
<evidence type="ECO:0000256" key="1">
    <source>
        <dbReference type="SAM" id="Phobius"/>
    </source>
</evidence>
<dbReference type="AlphaFoldDB" id="A0A840HZR5"/>
<keyword evidence="1" id="KW-0472">Membrane</keyword>
<feature type="transmembrane region" description="Helical" evidence="1">
    <location>
        <begin position="12"/>
        <end position="32"/>
    </location>
</feature>
<dbReference type="RefSeq" id="WP_183814680.1">
    <property type="nucleotide sequence ID" value="NZ_JACHOB010000001.1"/>
</dbReference>
<accession>A0A840HZR5</accession>
<dbReference type="EMBL" id="JACHOB010000001">
    <property type="protein sequence ID" value="MBB4657513.1"/>
    <property type="molecule type" value="Genomic_DNA"/>
</dbReference>
<evidence type="ECO:0000313" key="3">
    <source>
        <dbReference type="Proteomes" id="UP000563524"/>
    </source>
</evidence>
<sequence>MAEIPVVKKSRFPWWAWVILVALILLALLFLLTSGEERRTADAPVSGSASAEGAVVSQSYVSLKRRSPSQLAGA</sequence>
<name>A0A840HZR5_9PROT</name>
<keyword evidence="1" id="KW-1133">Transmembrane helix</keyword>
<gene>
    <name evidence="2" type="ORF">GGQ59_000013</name>
</gene>
<protein>
    <submittedName>
        <fullName evidence="2">Cytochrome oxidase Cu insertion factor (SCO1/SenC/PrrC family)</fullName>
    </submittedName>
</protein>
<comment type="caution">
    <text evidence="2">The sequence shown here is derived from an EMBL/GenBank/DDBJ whole genome shotgun (WGS) entry which is preliminary data.</text>
</comment>
<keyword evidence="3" id="KW-1185">Reference proteome</keyword>
<evidence type="ECO:0000313" key="2">
    <source>
        <dbReference type="EMBL" id="MBB4657513.1"/>
    </source>
</evidence>
<organism evidence="2 3">
    <name type="scientific">Parvularcula dongshanensis</name>
    <dbReference type="NCBI Taxonomy" id="1173995"/>
    <lineage>
        <taxon>Bacteria</taxon>
        <taxon>Pseudomonadati</taxon>
        <taxon>Pseudomonadota</taxon>
        <taxon>Alphaproteobacteria</taxon>
        <taxon>Parvularculales</taxon>
        <taxon>Parvularculaceae</taxon>
        <taxon>Parvularcula</taxon>
    </lineage>
</organism>
<proteinExistence type="predicted"/>
<dbReference type="Proteomes" id="UP000563524">
    <property type="component" value="Unassembled WGS sequence"/>
</dbReference>